<evidence type="ECO:0000256" key="7">
    <source>
        <dbReference type="ARBA" id="ARBA00022840"/>
    </source>
</evidence>
<evidence type="ECO:0000256" key="5">
    <source>
        <dbReference type="ARBA" id="ARBA00022741"/>
    </source>
</evidence>
<dbReference type="InterPro" id="IPR011712">
    <property type="entry name" value="Sig_transdc_His_kin_sub3_dim/P"/>
</dbReference>
<evidence type="ECO:0000256" key="1">
    <source>
        <dbReference type="ARBA" id="ARBA00000085"/>
    </source>
</evidence>
<dbReference type="Pfam" id="PF23539">
    <property type="entry name" value="DUF7134"/>
    <property type="match status" value="1"/>
</dbReference>
<dbReference type="InterPro" id="IPR050482">
    <property type="entry name" value="Sensor_HK_TwoCompSys"/>
</dbReference>
<reference evidence="12 13" key="2">
    <citation type="submission" date="2020-03" db="EMBL/GenBank/DDBJ databases">
        <authorList>
            <person name="Ichikawa N."/>
            <person name="Kimura A."/>
            <person name="Kitahashi Y."/>
            <person name="Uohara A."/>
        </authorList>
    </citation>
    <scope>NUCLEOTIDE SEQUENCE [LARGE SCALE GENOMIC DNA]</scope>
    <source>
        <strain evidence="12 13">NBRC 107702</strain>
    </source>
</reference>
<dbReference type="GO" id="GO:0005524">
    <property type="term" value="F:ATP binding"/>
    <property type="evidence" value="ECO:0007669"/>
    <property type="project" value="UniProtKB-KW"/>
</dbReference>
<dbReference type="GO" id="GO:0000155">
    <property type="term" value="F:phosphorelay sensor kinase activity"/>
    <property type="evidence" value="ECO:0007669"/>
    <property type="project" value="InterPro"/>
</dbReference>
<dbReference type="Gene3D" id="3.30.565.10">
    <property type="entry name" value="Histidine kinase-like ATPase, C-terminal domain"/>
    <property type="match status" value="1"/>
</dbReference>
<keyword evidence="9" id="KW-0175">Coiled coil</keyword>
<dbReference type="KEGG" id="pfla:Pflav_082280"/>
<feature type="domain" description="Histidine kinase/HSP90-like ATPase" evidence="11">
    <location>
        <begin position="295"/>
        <end position="386"/>
    </location>
</feature>
<evidence type="ECO:0000313" key="12">
    <source>
        <dbReference type="EMBL" id="BCB81818.1"/>
    </source>
</evidence>
<dbReference type="InterPro" id="IPR003594">
    <property type="entry name" value="HATPase_dom"/>
</dbReference>
<feature type="transmembrane region" description="Helical" evidence="10">
    <location>
        <begin position="112"/>
        <end position="131"/>
    </location>
</feature>
<dbReference type="SUPFAM" id="SSF55874">
    <property type="entry name" value="ATPase domain of HSP90 chaperone/DNA topoisomerase II/histidine kinase"/>
    <property type="match status" value="1"/>
</dbReference>
<keyword evidence="3" id="KW-0597">Phosphoprotein</keyword>
<dbReference type="GO" id="GO:0016020">
    <property type="term" value="C:membrane"/>
    <property type="evidence" value="ECO:0007669"/>
    <property type="project" value="InterPro"/>
</dbReference>
<dbReference type="InterPro" id="IPR036890">
    <property type="entry name" value="HATPase_C_sf"/>
</dbReference>
<dbReference type="Pfam" id="PF07730">
    <property type="entry name" value="HisKA_3"/>
    <property type="match status" value="1"/>
</dbReference>
<dbReference type="EC" id="2.7.13.3" evidence="2"/>
<dbReference type="GO" id="GO:0046983">
    <property type="term" value="F:protein dimerization activity"/>
    <property type="evidence" value="ECO:0007669"/>
    <property type="project" value="InterPro"/>
</dbReference>
<evidence type="ECO:0000256" key="6">
    <source>
        <dbReference type="ARBA" id="ARBA00022777"/>
    </source>
</evidence>
<keyword evidence="4" id="KW-0808">Transferase</keyword>
<evidence type="ECO:0000256" key="8">
    <source>
        <dbReference type="ARBA" id="ARBA00023012"/>
    </source>
</evidence>
<dbReference type="InterPro" id="IPR055558">
    <property type="entry name" value="DUF7134"/>
</dbReference>
<gene>
    <name evidence="12" type="ORF">Pflav_082280</name>
</gene>
<dbReference type="AlphaFoldDB" id="A0A6F8Y760"/>
<feature type="transmembrane region" description="Helical" evidence="10">
    <location>
        <begin position="67"/>
        <end position="84"/>
    </location>
</feature>
<keyword evidence="6 12" id="KW-0418">Kinase</keyword>
<evidence type="ECO:0000313" key="13">
    <source>
        <dbReference type="Proteomes" id="UP000502508"/>
    </source>
</evidence>
<dbReference type="PANTHER" id="PTHR24421">
    <property type="entry name" value="NITRATE/NITRITE SENSOR PROTEIN NARX-RELATED"/>
    <property type="match status" value="1"/>
</dbReference>
<dbReference type="EMBL" id="AP022870">
    <property type="protein sequence ID" value="BCB81818.1"/>
    <property type="molecule type" value="Genomic_DNA"/>
</dbReference>
<dbReference type="Gene3D" id="1.20.5.1930">
    <property type="match status" value="1"/>
</dbReference>
<keyword evidence="7" id="KW-0067">ATP-binding</keyword>
<keyword evidence="5" id="KW-0547">Nucleotide-binding</keyword>
<dbReference type="CDD" id="cd16917">
    <property type="entry name" value="HATPase_UhpB-NarQ-NarX-like"/>
    <property type="match status" value="1"/>
</dbReference>
<protein>
    <recommendedName>
        <fullName evidence="2">histidine kinase</fullName>
        <ecNumber evidence="2">2.7.13.3</ecNumber>
    </recommendedName>
</protein>
<keyword evidence="10" id="KW-0472">Membrane</keyword>
<comment type="catalytic activity">
    <reaction evidence="1">
        <text>ATP + protein L-histidine = ADP + protein N-phospho-L-histidine.</text>
        <dbReference type="EC" id="2.7.13.3"/>
    </reaction>
</comment>
<dbReference type="Proteomes" id="UP000502508">
    <property type="component" value="Chromosome"/>
</dbReference>
<feature type="transmembrane region" description="Helical" evidence="10">
    <location>
        <begin position="90"/>
        <end position="107"/>
    </location>
</feature>
<organism evidence="12 13">
    <name type="scientific">Phytohabitans flavus</name>
    <dbReference type="NCBI Taxonomy" id="1076124"/>
    <lineage>
        <taxon>Bacteria</taxon>
        <taxon>Bacillati</taxon>
        <taxon>Actinomycetota</taxon>
        <taxon>Actinomycetes</taxon>
        <taxon>Micromonosporales</taxon>
        <taxon>Micromonosporaceae</taxon>
    </lineage>
</organism>
<evidence type="ECO:0000256" key="3">
    <source>
        <dbReference type="ARBA" id="ARBA00022553"/>
    </source>
</evidence>
<dbReference type="SMART" id="SM00387">
    <property type="entry name" value="HATPase_c"/>
    <property type="match status" value="1"/>
</dbReference>
<name>A0A6F8Y760_9ACTN</name>
<sequence>MAALYWLRLPVWAQDLLLAIFVAFMQVQGTQRITTQEEFDQLSMVGIYAHAVLLVLSGLSLAVRRRWPYLVFLFEVCTSVMYYGSGYPDGPGWIGVFVALYTVTAYGDRRRLWILGAGIGVLVAGWVLAAFMYPPEAGWFAFRIGTAKMAAVLGESVRMRRVIATEAQERAERAERTREEEARRRVDAERLHIAREVHDTVAHAIAVINVQAGVTAHVLDKRPEQVRETLLTIERTSARALRELRATLGVLRESADGRAPTPGLDRIEELAGLARETGLDVKVDMAAPPRELPTAVDQAAYRILQESITNVIRHAGPARVTIKVVYEPSDLRIRISDDGSGCDGQGGTGRGIAGMRERCTLLGGDLTAGPRASGGFEVYARLPLVAAP</sequence>
<evidence type="ECO:0000256" key="9">
    <source>
        <dbReference type="SAM" id="Coils"/>
    </source>
</evidence>
<keyword evidence="13" id="KW-1185">Reference proteome</keyword>
<dbReference type="PANTHER" id="PTHR24421:SF10">
    <property type="entry name" value="NITRATE_NITRITE SENSOR PROTEIN NARQ"/>
    <property type="match status" value="1"/>
</dbReference>
<feature type="transmembrane region" description="Helical" evidence="10">
    <location>
        <begin position="42"/>
        <end position="62"/>
    </location>
</feature>
<accession>A0A6F8Y760</accession>
<evidence type="ECO:0000256" key="10">
    <source>
        <dbReference type="SAM" id="Phobius"/>
    </source>
</evidence>
<evidence type="ECO:0000256" key="2">
    <source>
        <dbReference type="ARBA" id="ARBA00012438"/>
    </source>
</evidence>
<keyword evidence="10" id="KW-0812">Transmembrane</keyword>
<dbReference type="Pfam" id="PF02518">
    <property type="entry name" value="HATPase_c"/>
    <property type="match status" value="1"/>
</dbReference>
<evidence type="ECO:0000256" key="4">
    <source>
        <dbReference type="ARBA" id="ARBA00022679"/>
    </source>
</evidence>
<proteinExistence type="predicted"/>
<dbReference type="RefSeq" id="WP_173041561.1">
    <property type="nucleotide sequence ID" value="NZ_AP022870.1"/>
</dbReference>
<keyword evidence="8" id="KW-0902">Two-component regulatory system</keyword>
<feature type="coiled-coil region" evidence="9">
    <location>
        <begin position="164"/>
        <end position="191"/>
    </location>
</feature>
<reference evidence="12 13" key="1">
    <citation type="submission" date="2020-03" db="EMBL/GenBank/DDBJ databases">
        <title>Whole genome shotgun sequence of Phytohabitans flavus NBRC 107702.</title>
        <authorList>
            <person name="Komaki H."/>
            <person name="Tamura T."/>
        </authorList>
    </citation>
    <scope>NUCLEOTIDE SEQUENCE [LARGE SCALE GENOMIC DNA]</scope>
    <source>
        <strain evidence="12 13">NBRC 107702</strain>
    </source>
</reference>
<evidence type="ECO:0000259" key="11">
    <source>
        <dbReference type="SMART" id="SM00387"/>
    </source>
</evidence>
<keyword evidence="10" id="KW-1133">Transmembrane helix</keyword>